<evidence type="ECO:0000313" key="5">
    <source>
        <dbReference type="Proteomes" id="UP000243515"/>
    </source>
</evidence>
<dbReference type="Gene3D" id="3.90.550.20">
    <property type="match status" value="1"/>
</dbReference>
<evidence type="ECO:0000256" key="3">
    <source>
        <dbReference type="SAM" id="Phobius"/>
    </source>
</evidence>
<keyword evidence="2" id="KW-0808">Transferase</keyword>
<proteinExistence type="inferred from homology"/>
<dbReference type="EMBL" id="NPHW01003164">
    <property type="protein sequence ID" value="OXV10040.1"/>
    <property type="molecule type" value="Genomic_DNA"/>
</dbReference>
<gene>
    <name evidence="4" type="ORF">Egran_02198</name>
</gene>
<evidence type="ECO:0000313" key="4">
    <source>
        <dbReference type="EMBL" id="OXV10040.1"/>
    </source>
</evidence>
<feature type="transmembrane region" description="Helical" evidence="3">
    <location>
        <begin position="16"/>
        <end position="39"/>
    </location>
</feature>
<feature type="transmembrane region" description="Helical" evidence="3">
    <location>
        <begin position="337"/>
        <end position="360"/>
    </location>
</feature>
<dbReference type="Proteomes" id="UP000243515">
    <property type="component" value="Unassembled WGS sequence"/>
</dbReference>
<keyword evidence="3" id="KW-0472">Membrane</keyword>
<evidence type="ECO:0008006" key="6">
    <source>
        <dbReference type="Google" id="ProtNLM"/>
    </source>
</evidence>
<keyword evidence="5" id="KW-1185">Reference proteome</keyword>
<organism evidence="4 5">
    <name type="scientific">Elaphomyces granulatus</name>
    <dbReference type="NCBI Taxonomy" id="519963"/>
    <lineage>
        <taxon>Eukaryota</taxon>
        <taxon>Fungi</taxon>
        <taxon>Dikarya</taxon>
        <taxon>Ascomycota</taxon>
        <taxon>Pezizomycotina</taxon>
        <taxon>Eurotiomycetes</taxon>
        <taxon>Eurotiomycetidae</taxon>
        <taxon>Eurotiales</taxon>
        <taxon>Elaphomycetaceae</taxon>
        <taxon>Elaphomyces</taxon>
    </lineage>
</organism>
<dbReference type="AlphaFoldDB" id="A0A232M0V7"/>
<dbReference type="OrthoDB" id="3647at2759"/>
<reference evidence="4 5" key="1">
    <citation type="journal article" date="2015" name="Environ. Microbiol.">
        <title>Metagenome sequence of Elaphomyces granulatus from sporocarp tissue reveals Ascomycota ectomycorrhizal fingerprints of genome expansion and a Proteobacteria-rich microbiome.</title>
        <authorList>
            <person name="Quandt C.A."/>
            <person name="Kohler A."/>
            <person name="Hesse C.N."/>
            <person name="Sharpton T.J."/>
            <person name="Martin F."/>
            <person name="Spatafora J.W."/>
        </authorList>
    </citation>
    <scope>NUCLEOTIDE SEQUENCE [LARGE SCALE GENOMIC DNA]</scope>
    <source>
        <strain evidence="4 5">OSC145934</strain>
    </source>
</reference>
<dbReference type="InterPro" id="IPR051706">
    <property type="entry name" value="Glycosyltransferase_domain"/>
</dbReference>
<evidence type="ECO:0000256" key="2">
    <source>
        <dbReference type="ARBA" id="ARBA00022679"/>
    </source>
</evidence>
<dbReference type="GO" id="GO:0051999">
    <property type="term" value="P:mannosyl-inositol phosphorylceramide biosynthetic process"/>
    <property type="evidence" value="ECO:0007669"/>
    <property type="project" value="TreeGrafter"/>
</dbReference>
<sequence>SCALARIPNQHDCFDFILNSITFFLSVLSFNPIFLPICVIQSIMLRPWTKVLFLACLLILSSRWWYPLSENAFALAMLPLRWRSYSADSIISEDRDNFDVTFANYPANQSTHDDSLNPIPPILHHIHLGNGSARPEWLAARADCLRYHEDWEVYLWNDSNAGGFVQENYPHMKKMWDSYRYPVQRVDALRFMVLFKFGGVVLDLDLACKRSLEPLRKFDFVAPAAHPTGFSIGMLLAGPNNPFIGELVRNLPIFNRAWFFLPYATVMFSTGCHYASTIFTLQGNRRDLRILTGPSSDPRMHTLNGDVNTPLFRHLGTSSWHDFDAVLINSLGHLDKCAVLLGGLLFAAASIFTVCAIRWICRHRRSEPNIGMSPVLDTIYKDV</sequence>
<dbReference type="InterPro" id="IPR007577">
    <property type="entry name" value="GlycoTrfase_DXD_sugar-bd_CS"/>
</dbReference>
<dbReference type="PANTHER" id="PTHR32385:SF15">
    <property type="entry name" value="INOSITOL PHOSPHOCERAMIDE MANNOSYLTRANSFERASE 1"/>
    <property type="match status" value="1"/>
</dbReference>
<dbReference type="SUPFAM" id="SSF53448">
    <property type="entry name" value="Nucleotide-diphospho-sugar transferases"/>
    <property type="match status" value="1"/>
</dbReference>
<dbReference type="InterPro" id="IPR029044">
    <property type="entry name" value="Nucleotide-diphossugar_trans"/>
</dbReference>
<feature type="non-terminal residue" evidence="4">
    <location>
        <position position="1"/>
    </location>
</feature>
<accession>A0A232M0V7</accession>
<protein>
    <recommendedName>
        <fullName evidence="6">Glycosyl transferase</fullName>
    </recommendedName>
</protein>
<keyword evidence="3" id="KW-1133">Transmembrane helix</keyword>
<dbReference type="GO" id="GO:0000030">
    <property type="term" value="F:mannosyltransferase activity"/>
    <property type="evidence" value="ECO:0007669"/>
    <property type="project" value="TreeGrafter"/>
</dbReference>
<dbReference type="PANTHER" id="PTHR32385">
    <property type="entry name" value="MANNOSYL PHOSPHORYLINOSITOL CERAMIDE SYNTHASE"/>
    <property type="match status" value="1"/>
</dbReference>
<comment type="similarity">
    <text evidence="1">Belongs to the glycosyltransferase 32 family.</text>
</comment>
<name>A0A232M0V7_9EURO</name>
<comment type="caution">
    <text evidence="4">The sequence shown here is derived from an EMBL/GenBank/DDBJ whole genome shotgun (WGS) entry which is preliminary data.</text>
</comment>
<evidence type="ECO:0000256" key="1">
    <source>
        <dbReference type="ARBA" id="ARBA00009003"/>
    </source>
</evidence>
<dbReference type="GO" id="GO:0016020">
    <property type="term" value="C:membrane"/>
    <property type="evidence" value="ECO:0007669"/>
    <property type="project" value="GOC"/>
</dbReference>
<keyword evidence="3" id="KW-0812">Transmembrane</keyword>
<dbReference type="Pfam" id="PF04488">
    <property type="entry name" value="Gly_transf_sug"/>
    <property type="match status" value="1"/>
</dbReference>